<dbReference type="AlphaFoldDB" id="A0A917AKU6"/>
<gene>
    <name evidence="3" type="ORF">GCM10007140_05210</name>
</gene>
<keyword evidence="2" id="KW-0472">Membrane</keyword>
<feature type="transmembrane region" description="Helical" evidence="2">
    <location>
        <begin position="49"/>
        <end position="74"/>
    </location>
</feature>
<evidence type="ECO:0000256" key="1">
    <source>
        <dbReference type="SAM" id="MobiDB-lite"/>
    </source>
</evidence>
<organism evidence="3 4">
    <name type="scientific">Priestia taiwanensis</name>
    <dbReference type="NCBI Taxonomy" id="1347902"/>
    <lineage>
        <taxon>Bacteria</taxon>
        <taxon>Bacillati</taxon>
        <taxon>Bacillota</taxon>
        <taxon>Bacilli</taxon>
        <taxon>Bacillales</taxon>
        <taxon>Bacillaceae</taxon>
        <taxon>Priestia</taxon>
    </lineage>
</organism>
<comment type="caution">
    <text evidence="3">The sequence shown here is derived from an EMBL/GenBank/DDBJ whole genome shotgun (WGS) entry which is preliminary data.</text>
</comment>
<protein>
    <recommendedName>
        <fullName evidence="5">Transmembrane protein</fullName>
    </recommendedName>
</protein>
<reference evidence="3" key="2">
    <citation type="submission" date="2020-09" db="EMBL/GenBank/DDBJ databases">
        <authorList>
            <person name="Sun Q."/>
            <person name="Zhou Y."/>
        </authorList>
    </citation>
    <scope>NUCLEOTIDE SEQUENCE</scope>
    <source>
        <strain evidence="3">CGMCC 1.12698</strain>
    </source>
</reference>
<keyword evidence="2" id="KW-1133">Transmembrane helix</keyword>
<dbReference type="RefSeq" id="WP_188386885.1">
    <property type="nucleotide sequence ID" value="NZ_BMFK01000001.1"/>
</dbReference>
<evidence type="ECO:0000256" key="2">
    <source>
        <dbReference type="SAM" id="Phobius"/>
    </source>
</evidence>
<keyword evidence="2" id="KW-0812">Transmembrane</keyword>
<keyword evidence="4" id="KW-1185">Reference proteome</keyword>
<dbReference type="Proteomes" id="UP000605259">
    <property type="component" value="Unassembled WGS sequence"/>
</dbReference>
<dbReference type="EMBL" id="BMFK01000001">
    <property type="protein sequence ID" value="GGE57793.1"/>
    <property type="molecule type" value="Genomic_DNA"/>
</dbReference>
<sequence>MKRSSNKYPYHRTKKKKDDEEYAAEISPSIHSYATSSERYSNRRVGLTIGYTALFIALSSLVFLPFILGTTAIILGTITWIFRQKVLAFTTIGFGLFSVIFTIIYNT</sequence>
<accession>A0A917AKU6</accession>
<name>A0A917AKU6_9BACI</name>
<dbReference type="PANTHER" id="PTHR40040">
    <property type="entry name" value="SMALL HYDROPHOBIC PROTEIN-RELATED"/>
    <property type="match status" value="1"/>
</dbReference>
<evidence type="ECO:0008006" key="5">
    <source>
        <dbReference type="Google" id="ProtNLM"/>
    </source>
</evidence>
<evidence type="ECO:0000313" key="4">
    <source>
        <dbReference type="Proteomes" id="UP000605259"/>
    </source>
</evidence>
<evidence type="ECO:0000313" key="3">
    <source>
        <dbReference type="EMBL" id="GGE57793.1"/>
    </source>
</evidence>
<feature type="compositionally biased region" description="Basic residues" evidence="1">
    <location>
        <begin position="1"/>
        <end position="15"/>
    </location>
</feature>
<feature type="transmembrane region" description="Helical" evidence="2">
    <location>
        <begin position="86"/>
        <end position="105"/>
    </location>
</feature>
<dbReference type="PANTHER" id="PTHR40040:SF1">
    <property type="entry name" value="MEMBRANE PROTEIN"/>
    <property type="match status" value="1"/>
</dbReference>
<reference evidence="3" key="1">
    <citation type="journal article" date="2014" name="Int. J. Syst. Evol. Microbiol.">
        <title>Complete genome sequence of Corynebacterium casei LMG S-19264T (=DSM 44701T), isolated from a smear-ripened cheese.</title>
        <authorList>
            <consortium name="US DOE Joint Genome Institute (JGI-PGF)"/>
            <person name="Walter F."/>
            <person name="Albersmeier A."/>
            <person name="Kalinowski J."/>
            <person name="Ruckert C."/>
        </authorList>
    </citation>
    <scope>NUCLEOTIDE SEQUENCE</scope>
    <source>
        <strain evidence="3">CGMCC 1.12698</strain>
    </source>
</reference>
<feature type="region of interest" description="Disordered" evidence="1">
    <location>
        <begin position="1"/>
        <end position="20"/>
    </location>
</feature>
<proteinExistence type="predicted"/>
<dbReference type="InterPro" id="IPR055338">
    <property type="entry name" value="YqfX-like"/>
</dbReference>